<dbReference type="PROSITE" id="PS51471">
    <property type="entry name" value="FE2OG_OXY"/>
    <property type="match status" value="1"/>
</dbReference>
<keyword evidence="6" id="KW-0408">Iron</keyword>
<comment type="cofactor">
    <cofactor evidence="1">
        <name>L-ascorbate</name>
        <dbReference type="ChEBI" id="CHEBI:38290"/>
    </cofactor>
</comment>
<feature type="domain" description="Fe2OG dioxygenase" evidence="7">
    <location>
        <begin position="179"/>
        <end position="286"/>
    </location>
</feature>
<keyword evidence="9" id="KW-1185">Reference proteome</keyword>
<dbReference type="Proteomes" id="UP000238605">
    <property type="component" value="Unassembled WGS sequence"/>
</dbReference>
<dbReference type="GO" id="GO:0031418">
    <property type="term" value="F:L-ascorbic acid binding"/>
    <property type="evidence" value="ECO:0007669"/>
    <property type="project" value="UniProtKB-KW"/>
</dbReference>
<sequence>MSQTITPELRQWITEQVTAGHGPEAVLKSMTASGWQEDVALQALEQTLEKFLADRGIDPEAIYERGTAALYDKPVPAPLLHGEPNVIDLGDAQVQVVFSLEQPRVVVLANVLSHQECDELMALAATRLERSLTVKTDTGTSEVNAARTSDGMFFQRGEFPLCDRIERRIARLLNWPVENGEGLQVLRYRPGAEYKPHYDYFDPAQPGTPTILKRGGQRVGTLVMYLNTPEAGGATTFPDVKLSVNPVKGSAVFFSYALPHPSTQTLHGGAPVLAGEKWVATKWLREGRFE</sequence>
<evidence type="ECO:0000256" key="5">
    <source>
        <dbReference type="ARBA" id="ARBA00023002"/>
    </source>
</evidence>
<dbReference type="PANTHER" id="PTHR10869:SF246">
    <property type="entry name" value="TRANSMEMBRANE PROLYL 4-HYDROXYLASE"/>
    <property type="match status" value="1"/>
</dbReference>
<gene>
    <name evidence="8" type="ORF">C1704_05590</name>
</gene>
<keyword evidence="3" id="KW-0847">Vitamin C</keyword>
<evidence type="ECO:0000259" key="7">
    <source>
        <dbReference type="PROSITE" id="PS51471"/>
    </source>
</evidence>
<dbReference type="InterPro" id="IPR005123">
    <property type="entry name" value="Oxoglu/Fe-dep_dioxygenase_dom"/>
</dbReference>
<accession>A0A2S5SW28</accession>
<dbReference type="OrthoDB" id="269774at2"/>
<evidence type="ECO:0000313" key="8">
    <source>
        <dbReference type="EMBL" id="PPE66932.1"/>
    </source>
</evidence>
<dbReference type="InterPro" id="IPR006620">
    <property type="entry name" value="Pro_4_hyd_alph"/>
</dbReference>
<reference evidence="8 9" key="1">
    <citation type="submission" date="2018-02" db="EMBL/GenBank/DDBJ databases">
        <title>Reclassifiation of [Polyangium] brachysporum DSM 7029 as Guopingzhaonella breviflexa gen. nov., sp. nov., a member of the family Comamonadaceae.</title>
        <authorList>
            <person name="Tang B."/>
        </authorList>
    </citation>
    <scope>NUCLEOTIDE SEQUENCE [LARGE SCALE GENOMIC DNA]</scope>
    <source>
        <strain evidence="8 9">BCRC 80649</strain>
    </source>
</reference>
<dbReference type="Pfam" id="PF13640">
    <property type="entry name" value="2OG-FeII_Oxy_3"/>
    <property type="match status" value="1"/>
</dbReference>
<keyword evidence="2" id="KW-0479">Metal-binding</keyword>
<dbReference type="SMART" id="SM00702">
    <property type="entry name" value="P4Hc"/>
    <property type="match status" value="1"/>
</dbReference>
<dbReference type="PANTHER" id="PTHR10869">
    <property type="entry name" value="PROLYL 4-HYDROXYLASE ALPHA SUBUNIT"/>
    <property type="match status" value="1"/>
</dbReference>
<proteinExistence type="predicted"/>
<evidence type="ECO:0000313" key="9">
    <source>
        <dbReference type="Proteomes" id="UP000238605"/>
    </source>
</evidence>
<dbReference type="Gene3D" id="2.60.120.620">
    <property type="entry name" value="q2cbj1_9rhob like domain"/>
    <property type="match status" value="1"/>
</dbReference>
<evidence type="ECO:0000256" key="4">
    <source>
        <dbReference type="ARBA" id="ARBA00022964"/>
    </source>
</evidence>
<dbReference type="AlphaFoldDB" id="A0A2S5SW28"/>
<protein>
    <submittedName>
        <fullName evidence="8">2-oxoglutarate-dependent dioxygenase</fullName>
    </submittedName>
</protein>
<dbReference type="RefSeq" id="WP_104301995.1">
    <property type="nucleotide sequence ID" value="NZ_PSNX01000004.1"/>
</dbReference>
<evidence type="ECO:0000256" key="6">
    <source>
        <dbReference type="ARBA" id="ARBA00023004"/>
    </source>
</evidence>
<evidence type="ECO:0000256" key="1">
    <source>
        <dbReference type="ARBA" id="ARBA00001961"/>
    </source>
</evidence>
<comment type="caution">
    <text evidence="8">The sequence shown here is derived from an EMBL/GenBank/DDBJ whole genome shotgun (WGS) entry which is preliminary data.</text>
</comment>
<dbReference type="GO" id="GO:0005506">
    <property type="term" value="F:iron ion binding"/>
    <property type="evidence" value="ECO:0007669"/>
    <property type="project" value="InterPro"/>
</dbReference>
<dbReference type="InterPro" id="IPR044862">
    <property type="entry name" value="Pro_4_hyd_alph_FE2OG_OXY"/>
</dbReference>
<dbReference type="GO" id="GO:0004656">
    <property type="term" value="F:procollagen-proline 4-dioxygenase activity"/>
    <property type="evidence" value="ECO:0007669"/>
    <property type="project" value="TreeGrafter"/>
</dbReference>
<organism evidence="8 9">
    <name type="scientific">Caldimonas caldifontis</name>
    <dbReference type="NCBI Taxonomy" id="1452508"/>
    <lineage>
        <taxon>Bacteria</taxon>
        <taxon>Pseudomonadati</taxon>
        <taxon>Pseudomonadota</taxon>
        <taxon>Betaproteobacteria</taxon>
        <taxon>Burkholderiales</taxon>
        <taxon>Sphaerotilaceae</taxon>
        <taxon>Caldimonas</taxon>
    </lineage>
</organism>
<dbReference type="EMBL" id="PSNX01000004">
    <property type="protein sequence ID" value="PPE66932.1"/>
    <property type="molecule type" value="Genomic_DNA"/>
</dbReference>
<keyword evidence="4 8" id="KW-0223">Dioxygenase</keyword>
<evidence type="ECO:0000256" key="3">
    <source>
        <dbReference type="ARBA" id="ARBA00022896"/>
    </source>
</evidence>
<name>A0A2S5SW28_9BURK</name>
<evidence type="ECO:0000256" key="2">
    <source>
        <dbReference type="ARBA" id="ARBA00022723"/>
    </source>
</evidence>
<keyword evidence="5" id="KW-0560">Oxidoreductase</keyword>
<dbReference type="InterPro" id="IPR045054">
    <property type="entry name" value="P4HA-like"/>
</dbReference>